<dbReference type="Pfam" id="PF00385">
    <property type="entry name" value="Chromo"/>
    <property type="match status" value="2"/>
</dbReference>
<proteinExistence type="predicted"/>
<name>A0AAE0G052_9CHLO</name>
<dbReference type="Gene3D" id="3.40.50.300">
    <property type="entry name" value="P-loop containing nucleotide triphosphate hydrolases"/>
    <property type="match status" value="1"/>
</dbReference>
<comment type="subcellular location">
    <subcellularLocation>
        <location evidence="1">Nucleus</location>
    </subcellularLocation>
</comment>
<gene>
    <name evidence="17" type="ORF">CYMTET_22579</name>
</gene>
<evidence type="ECO:0000256" key="6">
    <source>
        <dbReference type="ARBA" id="ARBA00022801"/>
    </source>
</evidence>
<feature type="domain" description="Helicase ATP-binding" evidence="15">
    <location>
        <begin position="383"/>
        <end position="561"/>
    </location>
</feature>
<dbReference type="GO" id="GO:0000785">
    <property type="term" value="C:chromatin"/>
    <property type="evidence" value="ECO:0007669"/>
    <property type="project" value="TreeGrafter"/>
</dbReference>
<feature type="coiled-coil region" evidence="11">
    <location>
        <begin position="603"/>
        <end position="630"/>
    </location>
</feature>
<dbReference type="CDD" id="cd17919">
    <property type="entry name" value="DEXHc_Snf"/>
    <property type="match status" value="1"/>
</dbReference>
<dbReference type="GO" id="GO:0140658">
    <property type="term" value="F:ATP-dependent chromatin remodeler activity"/>
    <property type="evidence" value="ECO:0007669"/>
    <property type="project" value="TreeGrafter"/>
</dbReference>
<evidence type="ECO:0000256" key="10">
    <source>
        <dbReference type="PROSITE-ProRule" id="PRU00146"/>
    </source>
</evidence>
<sequence>MAHAGQAPQECRLAGTPVRVAHGVAGRLTGTSVRMAPCRAGCLVTPKEPAAEPVQVRQSERVRQAQAEKADKAKHEEEALDMALLEEEEEEEEETGYEEVACEVCGSTENAENMLLCDTCDQGYHMACLTPPMVEIPKDQWHCATCLKELLCEMCGGLGTMRYCKCGTRFHEECTAASGSTVCGLCETGRVQVTEIIGCRANRAAHELLKDDAKADVEEDGTGGGALHETQYYVKWDGLSYRRCTWILKSTAMRLARHKVAAFHRKNQGAATVASTVPVDWSIEERALQRRKIEGSGRREVYVKWRGLDYSYCTWEAEAEVDKVVLQALLEWEKQQKAADTDRKPRAQRKSLPSAFPWKTPPAIVNNCGSLHTHQLEGLNWLMSMMSAGKSAMLADEMGLGKTIQTATMLACAYKFGTSAPPYLVVVPLSTVPAWGREMRTWAPELDVVTYVGDAPSREVIRNHEFNYINGSGAKGQRPRPRFQALITSYEIALQDTKLLRRYEWGSLVVDEGHRLKAGVESKLSQALSSLKSDFRLLLTGTPLQNNLSELINLLRFLDKKQAAAIEKKMGITLDIEEEEEDDADVEMLDSNGDPLTDPQKEAHRAEERARKMKAKVDEASEQLNNEVVENLHQQLEYCMLRRLKVDVLGEMPPKLVRRLPCRLSTFQRQIYCDVLARNYKALASTSLKGQTASMSLMNIFKQLQKVVNHPYLIPNQEPDQKDYDSHEAWQLLAAASGKLQVLEKLLPALRARGHRTLIFSQMTRMLDIVEDFMDGLDESKEDVREHPLYYRLDGSTPTAERQRLIDDFNRPTCLVPFFLISTRAGSLGINLYGINPHILSVRHPGLTPPPPPLPGPRRDAGTSKGVISGLGEGMTQQ</sequence>
<keyword evidence="5 10" id="KW-0863">Zinc-finger</keyword>
<dbReference type="Gene3D" id="3.40.50.10810">
    <property type="entry name" value="Tandem AAA-ATPase domain"/>
    <property type="match status" value="1"/>
</dbReference>
<evidence type="ECO:0000313" key="17">
    <source>
        <dbReference type="EMBL" id="KAK3268947.1"/>
    </source>
</evidence>
<feature type="region of interest" description="Disordered" evidence="12">
    <location>
        <begin position="844"/>
        <end position="878"/>
    </location>
</feature>
<evidence type="ECO:0000259" key="16">
    <source>
        <dbReference type="PROSITE" id="PS51194"/>
    </source>
</evidence>
<evidence type="ECO:0000256" key="4">
    <source>
        <dbReference type="ARBA" id="ARBA00022741"/>
    </source>
</evidence>
<feature type="compositionally biased region" description="Basic and acidic residues" evidence="12">
    <location>
        <begin position="58"/>
        <end position="75"/>
    </location>
</feature>
<evidence type="ECO:0000256" key="2">
    <source>
        <dbReference type="ARBA" id="ARBA00022723"/>
    </source>
</evidence>
<dbReference type="GO" id="GO:0003677">
    <property type="term" value="F:DNA binding"/>
    <property type="evidence" value="ECO:0007669"/>
    <property type="project" value="TreeGrafter"/>
</dbReference>
<dbReference type="PROSITE" id="PS51192">
    <property type="entry name" value="HELICASE_ATP_BIND_1"/>
    <property type="match status" value="1"/>
</dbReference>
<evidence type="ECO:0000256" key="12">
    <source>
        <dbReference type="SAM" id="MobiDB-lite"/>
    </source>
</evidence>
<dbReference type="SMART" id="SM00487">
    <property type="entry name" value="DEXDc"/>
    <property type="match status" value="1"/>
</dbReference>
<dbReference type="PROSITE" id="PS51194">
    <property type="entry name" value="HELICASE_CTER"/>
    <property type="match status" value="1"/>
</dbReference>
<dbReference type="EMBL" id="LGRX02011455">
    <property type="protein sequence ID" value="KAK3268947.1"/>
    <property type="molecule type" value="Genomic_DNA"/>
</dbReference>
<evidence type="ECO:0000259" key="14">
    <source>
        <dbReference type="PROSITE" id="PS50016"/>
    </source>
</evidence>
<evidence type="ECO:0000256" key="7">
    <source>
        <dbReference type="ARBA" id="ARBA00022833"/>
    </source>
</evidence>
<dbReference type="PANTHER" id="PTHR45623:SF17">
    <property type="entry name" value="CHROMODOMAIN-HELICASE-DNA-BINDING PROTEIN 3-RELATED"/>
    <property type="match status" value="1"/>
</dbReference>
<dbReference type="GO" id="GO:0016887">
    <property type="term" value="F:ATP hydrolysis activity"/>
    <property type="evidence" value="ECO:0007669"/>
    <property type="project" value="TreeGrafter"/>
</dbReference>
<feature type="compositionally biased region" description="Pro residues" evidence="12">
    <location>
        <begin position="847"/>
        <end position="856"/>
    </location>
</feature>
<dbReference type="InterPro" id="IPR023780">
    <property type="entry name" value="Chromo_domain"/>
</dbReference>
<dbReference type="InterPro" id="IPR038718">
    <property type="entry name" value="SNF2-like_sf"/>
</dbReference>
<dbReference type="Pfam" id="PF00176">
    <property type="entry name" value="SNF2-rel_dom"/>
    <property type="match status" value="1"/>
</dbReference>
<evidence type="ECO:0000259" key="13">
    <source>
        <dbReference type="PROSITE" id="PS50013"/>
    </source>
</evidence>
<evidence type="ECO:0000256" key="1">
    <source>
        <dbReference type="ARBA" id="ARBA00004123"/>
    </source>
</evidence>
<feature type="region of interest" description="Disordered" evidence="12">
    <location>
        <begin position="50"/>
        <end position="75"/>
    </location>
</feature>
<evidence type="ECO:0000256" key="11">
    <source>
        <dbReference type="SAM" id="Coils"/>
    </source>
</evidence>
<dbReference type="InterPro" id="IPR000330">
    <property type="entry name" value="SNF2_N"/>
</dbReference>
<dbReference type="InterPro" id="IPR001965">
    <property type="entry name" value="Znf_PHD"/>
</dbReference>
<evidence type="ECO:0000313" key="18">
    <source>
        <dbReference type="Proteomes" id="UP001190700"/>
    </source>
</evidence>
<evidence type="ECO:0000256" key="8">
    <source>
        <dbReference type="ARBA" id="ARBA00022840"/>
    </source>
</evidence>
<organism evidence="17 18">
    <name type="scientific">Cymbomonas tetramitiformis</name>
    <dbReference type="NCBI Taxonomy" id="36881"/>
    <lineage>
        <taxon>Eukaryota</taxon>
        <taxon>Viridiplantae</taxon>
        <taxon>Chlorophyta</taxon>
        <taxon>Pyramimonadophyceae</taxon>
        <taxon>Pyramimonadales</taxon>
        <taxon>Pyramimonadaceae</taxon>
        <taxon>Cymbomonas</taxon>
    </lineage>
</organism>
<dbReference type="Gene3D" id="2.40.50.40">
    <property type="match status" value="2"/>
</dbReference>
<dbReference type="InterPro" id="IPR011011">
    <property type="entry name" value="Znf_FYVE_PHD"/>
</dbReference>
<evidence type="ECO:0000256" key="5">
    <source>
        <dbReference type="ARBA" id="ARBA00022771"/>
    </source>
</evidence>
<dbReference type="GO" id="GO:0005634">
    <property type="term" value="C:nucleus"/>
    <property type="evidence" value="ECO:0007669"/>
    <property type="project" value="UniProtKB-SubCell"/>
</dbReference>
<evidence type="ECO:0000256" key="3">
    <source>
        <dbReference type="ARBA" id="ARBA00022737"/>
    </source>
</evidence>
<keyword evidence="4" id="KW-0547">Nucleotide-binding</keyword>
<dbReference type="GO" id="GO:0008270">
    <property type="term" value="F:zinc ion binding"/>
    <property type="evidence" value="ECO:0007669"/>
    <property type="project" value="UniProtKB-KW"/>
</dbReference>
<evidence type="ECO:0000259" key="15">
    <source>
        <dbReference type="PROSITE" id="PS51192"/>
    </source>
</evidence>
<dbReference type="CDD" id="cd18793">
    <property type="entry name" value="SF2_C_SNF"/>
    <property type="match status" value="1"/>
</dbReference>
<keyword evidence="2" id="KW-0479">Metal-binding</keyword>
<dbReference type="SUPFAM" id="SSF57903">
    <property type="entry name" value="FYVE/PHD zinc finger"/>
    <property type="match status" value="1"/>
</dbReference>
<keyword evidence="11" id="KW-0175">Coiled coil</keyword>
<dbReference type="Pfam" id="PF00271">
    <property type="entry name" value="Helicase_C"/>
    <property type="match status" value="1"/>
</dbReference>
<feature type="non-terminal residue" evidence="17">
    <location>
        <position position="878"/>
    </location>
</feature>
<keyword evidence="3" id="KW-0677">Repeat</keyword>
<dbReference type="GO" id="GO:0042393">
    <property type="term" value="F:histone binding"/>
    <property type="evidence" value="ECO:0007669"/>
    <property type="project" value="TreeGrafter"/>
</dbReference>
<keyword evidence="9" id="KW-0539">Nucleus</keyword>
<dbReference type="Gene3D" id="2.30.30.1150">
    <property type="match status" value="1"/>
</dbReference>
<dbReference type="SMART" id="SM00249">
    <property type="entry name" value="PHD"/>
    <property type="match status" value="2"/>
</dbReference>
<dbReference type="CDD" id="cd15543">
    <property type="entry name" value="PHD_RSF1"/>
    <property type="match status" value="1"/>
</dbReference>
<dbReference type="PROSITE" id="PS50016">
    <property type="entry name" value="ZF_PHD_2"/>
    <property type="match status" value="1"/>
</dbReference>
<keyword evidence="7" id="KW-0862">Zinc</keyword>
<dbReference type="InterPro" id="IPR001650">
    <property type="entry name" value="Helicase_C-like"/>
</dbReference>
<protein>
    <submittedName>
        <fullName evidence="17">Uncharacterized protein</fullName>
    </submittedName>
</protein>
<dbReference type="PANTHER" id="PTHR45623">
    <property type="entry name" value="CHROMODOMAIN-HELICASE-DNA-BINDING PROTEIN 3-RELATED-RELATED"/>
    <property type="match status" value="1"/>
</dbReference>
<dbReference type="GO" id="GO:0003682">
    <property type="term" value="F:chromatin binding"/>
    <property type="evidence" value="ECO:0007669"/>
    <property type="project" value="TreeGrafter"/>
</dbReference>
<keyword evidence="6" id="KW-0378">Hydrolase</keyword>
<feature type="compositionally biased region" description="Gly residues" evidence="12">
    <location>
        <begin position="869"/>
        <end position="878"/>
    </location>
</feature>
<accession>A0AAE0G052</accession>
<dbReference type="InterPro" id="IPR014001">
    <property type="entry name" value="Helicase_ATP-bd"/>
</dbReference>
<dbReference type="InterPro" id="IPR000953">
    <property type="entry name" value="Chromo/chromo_shadow_dom"/>
</dbReference>
<keyword evidence="8" id="KW-0067">ATP-binding</keyword>
<evidence type="ECO:0000256" key="9">
    <source>
        <dbReference type="ARBA" id="ARBA00023242"/>
    </source>
</evidence>
<dbReference type="InterPro" id="IPR016197">
    <property type="entry name" value="Chromo-like_dom_sf"/>
</dbReference>
<dbReference type="SMART" id="SM00298">
    <property type="entry name" value="CHROMO"/>
    <property type="match status" value="2"/>
</dbReference>
<dbReference type="InterPro" id="IPR019787">
    <property type="entry name" value="Znf_PHD-finger"/>
</dbReference>
<keyword evidence="18" id="KW-1185">Reference proteome</keyword>
<feature type="domain" description="Chromo" evidence="13">
    <location>
        <begin position="282"/>
        <end position="344"/>
    </location>
</feature>
<dbReference type="PROSITE" id="PS50013">
    <property type="entry name" value="CHROMO_2"/>
    <property type="match status" value="1"/>
</dbReference>
<dbReference type="SUPFAM" id="SSF52540">
    <property type="entry name" value="P-loop containing nucleoside triphosphate hydrolases"/>
    <property type="match status" value="2"/>
</dbReference>
<reference evidence="17 18" key="1">
    <citation type="journal article" date="2015" name="Genome Biol. Evol.">
        <title>Comparative Genomics of a Bacterivorous Green Alga Reveals Evolutionary Causalities and Consequences of Phago-Mixotrophic Mode of Nutrition.</title>
        <authorList>
            <person name="Burns J.A."/>
            <person name="Paasch A."/>
            <person name="Narechania A."/>
            <person name="Kim E."/>
        </authorList>
    </citation>
    <scope>NUCLEOTIDE SEQUENCE [LARGE SCALE GENOMIC DNA]</scope>
    <source>
        <strain evidence="17 18">PLY_AMNH</strain>
    </source>
</reference>
<dbReference type="Proteomes" id="UP001190700">
    <property type="component" value="Unassembled WGS sequence"/>
</dbReference>
<dbReference type="SUPFAM" id="SSF54160">
    <property type="entry name" value="Chromo domain-like"/>
    <property type="match status" value="2"/>
</dbReference>
<dbReference type="Pfam" id="PF00628">
    <property type="entry name" value="PHD"/>
    <property type="match status" value="1"/>
</dbReference>
<feature type="domain" description="Helicase C-terminal" evidence="16">
    <location>
        <begin position="742"/>
        <end position="878"/>
    </location>
</feature>
<dbReference type="InterPro" id="IPR027417">
    <property type="entry name" value="P-loop_NTPase"/>
</dbReference>
<dbReference type="GO" id="GO:0005524">
    <property type="term" value="F:ATP binding"/>
    <property type="evidence" value="ECO:0007669"/>
    <property type="project" value="UniProtKB-KW"/>
</dbReference>
<comment type="caution">
    <text evidence="17">The sequence shown here is derived from an EMBL/GenBank/DDBJ whole genome shotgun (WGS) entry which is preliminary data.</text>
</comment>
<dbReference type="InterPro" id="IPR049730">
    <property type="entry name" value="SNF2/RAD54-like_C"/>
</dbReference>
<feature type="domain" description="PHD-type" evidence="14">
    <location>
        <begin position="99"/>
        <end position="149"/>
    </location>
</feature>
<dbReference type="AlphaFoldDB" id="A0AAE0G052"/>